<dbReference type="AlphaFoldDB" id="A0ABD6E3B2"/>
<dbReference type="Proteomes" id="UP001608902">
    <property type="component" value="Unassembled WGS sequence"/>
</dbReference>
<keyword evidence="2" id="KW-1185">Reference proteome</keyword>
<protein>
    <submittedName>
        <fullName evidence="1">Uncharacterized protein</fullName>
    </submittedName>
</protein>
<dbReference type="EMBL" id="JBGFUD010000348">
    <property type="protein sequence ID" value="MFH4974330.1"/>
    <property type="molecule type" value="Genomic_DNA"/>
</dbReference>
<name>A0ABD6E3B2_9BILA</name>
<sequence length="124" mass="14256">MYEEVNLHGIFIPSGDKITEEARFVTESWTQMITTRTSVGAGTRECLPIDAATSYEHQKLSAEAIQRSYHSPKLTDFLSVTLDEHHCCRRYQLISFKLQPVPGSYLWLRRTYGCDMLSFSCPME</sequence>
<comment type="caution">
    <text evidence="1">The sequence shown here is derived from an EMBL/GenBank/DDBJ whole genome shotgun (WGS) entry which is preliminary data.</text>
</comment>
<gene>
    <name evidence="1" type="ORF">AB6A40_001039</name>
</gene>
<reference evidence="1 2" key="1">
    <citation type="submission" date="2024-08" db="EMBL/GenBank/DDBJ databases">
        <title>Gnathostoma spinigerum genome.</title>
        <authorList>
            <person name="Gonzalez-Bertolin B."/>
            <person name="Monzon S."/>
            <person name="Zaballos A."/>
            <person name="Jimenez P."/>
            <person name="Dekumyoy P."/>
            <person name="Varona S."/>
            <person name="Cuesta I."/>
            <person name="Sumanam S."/>
            <person name="Adisakwattana P."/>
            <person name="Gasser R.B."/>
            <person name="Hernandez-Gonzalez A."/>
            <person name="Young N.D."/>
            <person name="Perteguer M.J."/>
        </authorList>
    </citation>
    <scope>NUCLEOTIDE SEQUENCE [LARGE SCALE GENOMIC DNA]</scope>
    <source>
        <strain evidence="1">AL3</strain>
        <tissue evidence="1">Liver</tissue>
    </source>
</reference>
<evidence type="ECO:0000313" key="2">
    <source>
        <dbReference type="Proteomes" id="UP001608902"/>
    </source>
</evidence>
<accession>A0ABD6E3B2</accession>
<organism evidence="1 2">
    <name type="scientific">Gnathostoma spinigerum</name>
    <dbReference type="NCBI Taxonomy" id="75299"/>
    <lineage>
        <taxon>Eukaryota</taxon>
        <taxon>Metazoa</taxon>
        <taxon>Ecdysozoa</taxon>
        <taxon>Nematoda</taxon>
        <taxon>Chromadorea</taxon>
        <taxon>Rhabditida</taxon>
        <taxon>Spirurina</taxon>
        <taxon>Gnathostomatomorpha</taxon>
        <taxon>Gnathostomatoidea</taxon>
        <taxon>Gnathostomatidae</taxon>
        <taxon>Gnathostoma</taxon>
    </lineage>
</organism>
<proteinExistence type="predicted"/>
<evidence type="ECO:0000313" key="1">
    <source>
        <dbReference type="EMBL" id="MFH4974330.1"/>
    </source>
</evidence>